<name>A0A679FSD7_9BACL</name>
<organism evidence="12 13">
    <name type="scientific">Geobacillus subterraneus</name>
    <dbReference type="NCBI Taxonomy" id="129338"/>
    <lineage>
        <taxon>Bacteria</taxon>
        <taxon>Bacillati</taxon>
        <taxon>Bacillota</taxon>
        <taxon>Bacilli</taxon>
        <taxon>Bacillales</taxon>
        <taxon>Anoxybacillaceae</taxon>
        <taxon>Geobacillus</taxon>
    </lineage>
</organism>
<dbReference type="InterPro" id="IPR007693">
    <property type="entry name" value="DNA_helicase_DnaB-like_N"/>
</dbReference>
<keyword evidence="5 12" id="KW-0347">Helicase</keyword>
<evidence type="ECO:0000256" key="10">
    <source>
        <dbReference type="ARBA" id="ARBA00048954"/>
    </source>
</evidence>
<evidence type="ECO:0000256" key="9">
    <source>
        <dbReference type="ARBA" id="ARBA00044969"/>
    </source>
</evidence>
<dbReference type="RefSeq" id="WP_172419004.1">
    <property type="nucleotide sequence ID" value="NZ_AP022559.1"/>
</dbReference>
<keyword evidence="3" id="KW-0547">Nucleotide-binding</keyword>
<geneLocation type="plasmid" evidence="12 13">
    <name>pGspE55-2</name>
</geneLocation>
<dbReference type="GO" id="GO:0043139">
    <property type="term" value="F:5'-3' DNA helicase activity"/>
    <property type="evidence" value="ECO:0007669"/>
    <property type="project" value="UniProtKB-EC"/>
</dbReference>
<gene>
    <name evidence="12" type="primary">dnaC_2</name>
    <name evidence="12" type="ORF">GsuE55_38730</name>
</gene>
<dbReference type="EC" id="5.6.2.3" evidence="9"/>
<evidence type="ECO:0000256" key="8">
    <source>
        <dbReference type="ARBA" id="ARBA00023235"/>
    </source>
</evidence>
<dbReference type="Proteomes" id="UP000501421">
    <property type="component" value="Plasmid pGspE55-2"/>
</dbReference>
<dbReference type="PROSITE" id="PS51199">
    <property type="entry name" value="SF4_HELICASE"/>
    <property type="match status" value="1"/>
</dbReference>
<dbReference type="Pfam" id="PF03796">
    <property type="entry name" value="DnaB_C"/>
    <property type="match status" value="1"/>
</dbReference>
<dbReference type="GO" id="GO:0016787">
    <property type="term" value="F:hydrolase activity"/>
    <property type="evidence" value="ECO:0007669"/>
    <property type="project" value="UniProtKB-KW"/>
</dbReference>
<dbReference type="SUPFAM" id="SSF48024">
    <property type="entry name" value="N-terminal domain of DnaB helicase"/>
    <property type="match status" value="1"/>
</dbReference>
<dbReference type="EMBL" id="AP022559">
    <property type="protein sequence ID" value="BBW99040.1"/>
    <property type="molecule type" value="Genomic_DNA"/>
</dbReference>
<dbReference type="PANTHER" id="PTHR30153">
    <property type="entry name" value="REPLICATIVE DNA HELICASE DNAB"/>
    <property type="match status" value="1"/>
</dbReference>
<dbReference type="GO" id="GO:0003677">
    <property type="term" value="F:DNA binding"/>
    <property type="evidence" value="ECO:0007669"/>
    <property type="project" value="UniProtKB-KW"/>
</dbReference>
<evidence type="ECO:0000313" key="13">
    <source>
        <dbReference type="Proteomes" id="UP000501421"/>
    </source>
</evidence>
<keyword evidence="8" id="KW-0413">Isomerase</keyword>
<evidence type="ECO:0000256" key="1">
    <source>
        <dbReference type="ARBA" id="ARBA00008428"/>
    </source>
</evidence>
<evidence type="ECO:0000313" key="12">
    <source>
        <dbReference type="EMBL" id="BBW99040.1"/>
    </source>
</evidence>
<evidence type="ECO:0000256" key="6">
    <source>
        <dbReference type="ARBA" id="ARBA00022840"/>
    </source>
</evidence>
<evidence type="ECO:0000256" key="4">
    <source>
        <dbReference type="ARBA" id="ARBA00022801"/>
    </source>
</evidence>
<dbReference type="Gene3D" id="3.40.50.300">
    <property type="entry name" value="P-loop containing nucleotide triphosphate hydrolases"/>
    <property type="match status" value="1"/>
</dbReference>
<dbReference type="Gene3D" id="1.10.860.10">
    <property type="entry name" value="DNAb Helicase, Chain A"/>
    <property type="match status" value="1"/>
</dbReference>
<dbReference type="InterPro" id="IPR027417">
    <property type="entry name" value="P-loop_NTPase"/>
</dbReference>
<keyword evidence="12" id="KW-0614">Plasmid</keyword>
<keyword evidence="13" id="KW-1185">Reference proteome</keyword>
<sequence>MSVTAEKAILGTFLEHQYLLKDTILNTHHFEEARHRRLFDTMKQLTNDGKMVDIVSLAMAADIAELGGVSYLNELADYANEQKFEQYEQLVLDSWKEREKKRILTVAAQENWPIDRITSELDKLNQARLDDYSSITDLAAEIYDAPWTPIEQQRGVPTGIMKLDRMINGFQDAALNVIAARPSMGKTDVMIHLAKQAGWQGYLPIVFSLEMPRSMIRDRLIASVGNFNRTKMRDLYRGLSDEQKKRWTEVIGRVSQTNIQIFDGAGQTIAEMRAKTRKILHRFPEKKPIVFIDYLTLIRPAHFYGGNAHLQVTELSRSLKEMAKEFNCPVVTLAQLNRSVEQRSDKRPMMSDIRESGSVEQDADIILFLYRDKYYNKESDDDTLEIIVSKNRNGPVGTVKVRYNEHTGVIDDVYHS</sequence>
<dbReference type="CDD" id="cd00984">
    <property type="entry name" value="DnaB_C"/>
    <property type="match status" value="1"/>
</dbReference>
<dbReference type="Pfam" id="PF00772">
    <property type="entry name" value="DnaB"/>
    <property type="match status" value="1"/>
</dbReference>
<dbReference type="SUPFAM" id="SSF52540">
    <property type="entry name" value="P-loop containing nucleoside triphosphate hydrolases"/>
    <property type="match status" value="1"/>
</dbReference>
<evidence type="ECO:0000259" key="11">
    <source>
        <dbReference type="PROSITE" id="PS51199"/>
    </source>
</evidence>
<evidence type="ECO:0000256" key="2">
    <source>
        <dbReference type="ARBA" id="ARBA00022705"/>
    </source>
</evidence>
<evidence type="ECO:0000256" key="3">
    <source>
        <dbReference type="ARBA" id="ARBA00022741"/>
    </source>
</evidence>
<keyword evidence="7" id="KW-0238">DNA-binding</keyword>
<keyword evidence="6" id="KW-0067">ATP-binding</keyword>
<comment type="similarity">
    <text evidence="1">Belongs to the helicase family. DnaB subfamily.</text>
</comment>
<proteinExistence type="inferred from homology"/>
<keyword evidence="4" id="KW-0378">Hydrolase</keyword>
<reference evidence="13" key="1">
    <citation type="journal article" date="2020" name="Microbiol. Resour. Announc.">
        <title>Complete Genome Sequence of Geobacillus sp. Strain E55-1, Isolated from Mine Geyser in Japan.</title>
        <authorList>
            <person name="Miyazaki K."/>
            <person name="Hase E."/>
            <person name="Tokito N."/>
        </authorList>
    </citation>
    <scope>NUCLEOTIDE SEQUENCE [LARGE SCALE GENOMIC DNA]</scope>
    <source>
        <strain evidence="13">E55-1</strain>
        <plasmid evidence="13">pGspE55-2</plasmid>
    </source>
</reference>
<dbReference type="PANTHER" id="PTHR30153:SF2">
    <property type="entry name" value="REPLICATIVE DNA HELICASE"/>
    <property type="match status" value="1"/>
</dbReference>
<evidence type="ECO:0000256" key="5">
    <source>
        <dbReference type="ARBA" id="ARBA00022806"/>
    </source>
</evidence>
<feature type="domain" description="SF4 helicase" evidence="11">
    <location>
        <begin position="149"/>
        <end position="416"/>
    </location>
</feature>
<dbReference type="GO" id="GO:0006260">
    <property type="term" value="P:DNA replication"/>
    <property type="evidence" value="ECO:0007669"/>
    <property type="project" value="UniProtKB-KW"/>
</dbReference>
<evidence type="ECO:0000256" key="7">
    <source>
        <dbReference type="ARBA" id="ARBA00023125"/>
    </source>
</evidence>
<comment type="catalytic activity">
    <reaction evidence="10">
        <text>ATP + H2O = ADP + phosphate + H(+)</text>
        <dbReference type="Rhea" id="RHEA:13065"/>
        <dbReference type="ChEBI" id="CHEBI:15377"/>
        <dbReference type="ChEBI" id="CHEBI:15378"/>
        <dbReference type="ChEBI" id="CHEBI:30616"/>
        <dbReference type="ChEBI" id="CHEBI:43474"/>
        <dbReference type="ChEBI" id="CHEBI:456216"/>
        <dbReference type="EC" id="5.6.2.3"/>
    </reaction>
</comment>
<dbReference type="GO" id="GO:0005829">
    <property type="term" value="C:cytosol"/>
    <property type="evidence" value="ECO:0007669"/>
    <property type="project" value="TreeGrafter"/>
</dbReference>
<dbReference type="InterPro" id="IPR016136">
    <property type="entry name" value="DNA_helicase_N/primase_C"/>
</dbReference>
<protein>
    <recommendedName>
        <fullName evidence="9">DNA 5'-3' helicase</fullName>
        <ecNumber evidence="9">5.6.2.3</ecNumber>
    </recommendedName>
</protein>
<keyword evidence="2" id="KW-0235">DNA replication</keyword>
<dbReference type="GO" id="GO:0005524">
    <property type="term" value="F:ATP binding"/>
    <property type="evidence" value="ECO:0007669"/>
    <property type="project" value="UniProtKB-KW"/>
</dbReference>
<dbReference type="AlphaFoldDB" id="A0A679FSD7"/>
<dbReference type="InterPro" id="IPR036185">
    <property type="entry name" value="DNA_heli_DnaB-like_N_sf"/>
</dbReference>
<dbReference type="InterPro" id="IPR007694">
    <property type="entry name" value="DNA_helicase_DnaB-like_C"/>
</dbReference>
<accession>A0A679FSD7</accession>